<proteinExistence type="predicted"/>
<evidence type="ECO:0000256" key="10">
    <source>
        <dbReference type="ARBA" id="ARBA00023004"/>
    </source>
</evidence>
<dbReference type="Proteomes" id="UP000319514">
    <property type="component" value="Unassembled WGS sequence"/>
</dbReference>
<dbReference type="InterPro" id="IPR039261">
    <property type="entry name" value="FNR_nucleotide-bd"/>
</dbReference>
<evidence type="ECO:0000256" key="12">
    <source>
        <dbReference type="ARBA" id="ARBA00023136"/>
    </source>
</evidence>
<evidence type="ECO:0000256" key="6">
    <source>
        <dbReference type="ARBA" id="ARBA00022723"/>
    </source>
</evidence>
<sequence>MAASPQTQPLPAPGRARRRQLHLRGRRHQQWRARVGDLLELLAASLLVATVSVFLRDGGGQHLVTGSWGSRLVAVGQLTGLVAVDLLLVQMLLAARVPWVDRVYGSDRALKAHRVLGRVTVPLVLVHAESLVLGYAARDGMPWWSGWLREPFAMLSGVPDMLTATIALALLVLIAVTSVRAAMRRVGYERWHLVHLGAYAAVTLAIPHQLSVGSDITRSGLVRAAWLGLYVLVAASIAWWRFALPVVRSVRHRLYVERVVQETPDTWSVTVRGRDLGALQARAGQFFQWRFLTRGLWAAAHPWSLSAQPDGRTLRLTVRELGDHSSRLAGLRPGTRVLVEGPYGAFTTHRRTRRRVLLLAAGIGVTPIRALAEELARDPATAPGDVTVVYRADQASQLALRQELDEVSRHGGHRLHLLTGPPVRGSWLPEHVGRGGDDASALAELVPHLREHDVYLCGPPVWMDLVHTSLRRARVPRAHIHDERFSW</sequence>
<keyword evidence="4 13" id="KW-0812">Transmembrane</keyword>
<dbReference type="PANTHER" id="PTHR47354:SF8">
    <property type="entry name" value="1,2-PHENYLACETYL-COA EPOXIDASE, SUBUNIT E"/>
    <property type="match status" value="1"/>
</dbReference>
<comment type="cofactor">
    <cofactor evidence="1">
        <name>FAD</name>
        <dbReference type="ChEBI" id="CHEBI:57692"/>
    </cofactor>
</comment>
<evidence type="ECO:0000256" key="5">
    <source>
        <dbReference type="ARBA" id="ARBA00022714"/>
    </source>
</evidence>
<feature type="transmembrane region" description="Helical" evidence="13">
    <location>
        <begin position="75"/>
        <end position="95"/>
    </location>
</feature>
<feature type="transmembrane region" description="Helical" evidence="13">
    <location>
        <begin position="35"/>
        <end position="55"/>
    </location>
</feature>
<evidence type="ECO:0000313" key="15">
    <source>
        <dbReference type="EMBL" id="TQL59507.1"/>
    </source>
</evidence>
<evidence type="ECO:0000313" key="16">
    <source>
        <dbReference type="Proteomes" id="UP000319514"/>
    </source>
</evidence>
<evidence type="ECO:0000256" key="8">
    <source>
        <dbReference type="ARBA" id="ARBA00022989"/>
    </source>
</evidence>
<dbReference type="GO" id="GO:0016491">
    <property type="term" value="F:oxidoreductase activity"/>
    <property type="evidence" value="ECO:0007669"/>
    <property type="project" value="UniProtKB-KW"/>
</dbReference>
<evidence type="ECO:0000256" key="9">
    <source>
        <dbReference type="ARBA" id="ARBA00023002"/>
    </source>
</evidence>
<dbReference type="PRINTS" id="PR00410">
    <property type="entry name" value="PHEHYDRXLASE"/>
</dbReference>
<evidence type="ECO:0000256" key="11">
    <source>
        <dbReference type="ARBA" id="ARBA00023014"/>
    </source>
</evidence>
<feature type="transmembrane region" description="Helical" evidence="13">
    <location>
        <begin position="115"/>
        <end position="137"/>
    </location>
</feature>
<dbReference type="Pfam" id="PF00175">
    <property type="entry name" value="NAD_binding_1"/>
    <property type="match status" value="1"/>
</dbReference>
<gene>
    <name evidence="15" type="ORF">FB474_0862</name>
</gene>
<keyword evidence="11" id="KW-0411">Iron-sulfur</keyword>
<keyword evidence="6" id="KW-0479">Metal-binding</keyword>
<dbReference type="Gene3D" id="3.40.50.80">
    <property type="entry name" value="Nucleotide-binding domain of ferredoxin-NADP reductase (FNR) module"/>
    <property type="match status" value="1"/>
</dbReference>
<dbReference type="GO" id="GO:0051537">
    <property type="term" value="F:2 iron, 2 sulfur cluster binding"/>
    <property type="evidence" value="ECO:0007669"/>
    <property type="project" value="UniProtKB-KW"/>
</dbReference>
<dbReference type="CDD" id="cd06198">
    <property type="entry name" value="FNR_like_3"/>
    <property type="match status" value="1"/>
</dbReference>
<evidence type="ECO:0000256" key="13">
    <source>
        <dbReference type="SAM" id="Phobius"/>
    </source>
</evidence>
<keyword evidence="16" id="KW-1185">Reference proteome</keyword>
<feature type="transmembrane region" description="Helical" evidence="13">
    <location>
        <begin position="224"/>
        <end position="244"/>
    </location>
</feature>
<dbReference type="GO" id="GO:0046872">
    <property type="term" value="F:metal ion binding"/>
    <property type="evidence" value="ECO:0007669"/>
    <property type="project" value="UniProtKB-KW"/>
</dbReference>
<keyword evidence="9" id="KW-0560">Oxidoreductase</keyword>
<keyword evidence="8 13" id="KW-1133">Transmembrane helix</keyword>
<dbReference type="PANTHER" id="PTHR47354">
    <property type="entry name" value="NADH OXIDOREDUCTASE HCR"/>
    <property type="match status" value="1"/>
</dbReference>
<dbReference type="InterPro" id="IPR017938">
    <property type="entry name" value="Riboflavin_synthase-like_b-brl"/>
</dbReference>
<dbReference type="EMBL" id="VFOQ01000001">
    <property type="protein sequence ID" value="TQL59507.1"/>
    <property type="molecule type" value="Genomic_DNA"/>
</dbReference>
<dbReference type="SUPFAM" id="SSF63380">
    <property type="entry name" value="Riboflavin synthase domain-like"/>
    <property type="match status" value="1"/>
</dbReference>
<name>A0A542ZGL2_9MICO</name>
<organism evidence="15 16">
    <name type="scientific">Oryzihumus leptocrescens</name>
    <dbReference type="NCBI Taxonomy" id="297536"/>
    <lineage>
        <taxon>Bacteria</taxon>
        <taxon>Bacillati</taxon>
        <taxon>Actinomycetota</taxon>
        <taxon>Actinomycetes</taxon>
        <taxon>Micrococcales</taxon>
        <taxon>Intrasporangiaceae</taxon>
        <taxon>Oryzihumus</taxon>
    </lineage>
</organism>
<evidence type="ECO:0000256" key="4">
    <source>
        <dbReference type="ARBA" id="ARBA00022692"/>
    </source>
</evidence>
<evidence type="ECO:0000259" key="14">
    <source>
        <dbReference type="PROSITE" id="PS51384"/>
    </source>
</evidence>
<dbReference type="SUPFAM" id="SSF52343">
    <property type="entry name" value="Ferredoxin reductase-like, C-terminal NADP-linked domain"/>
    <property type="match status" value="1"/>
</dbReference>
<dbReference type="OrthoDB" id="9801223at2"/>
<evidence type="ECO:0000256" key="1">
    <source>
        <dbReference type="ARBA" id="ARBA00001974"/>
    </source>
</evidence>
<protein>
    <submittedName>
        <fullName evidence="15">Putative ferric reductase</fullName>
    </submittedName>
</protein>
<dbReference type="InterPro" id="IPR013130">
    <property type="entry name" value="Fe3_Rdtase_TM_dom"/>
</dbReference>
<feature type="transmembrane region" description="Helical" evidence="13">
    <location>
        <begin position="191"/>
        <end position="212"/>
    </location>
</feature>
<dbReference type="InterPro" id="IPR001433">
    <property type="entry name" value="OxRdtase_FAD/NAD-bd"/>
</dbReference>
<keyword evidence="7" id="KW-0274">FAD</keyword>
<feature type="domain" description="FAD-binding FR-type" evidence="14">
    <location>
        <begin position="249"/>
        <end position="349"/>
    </location>
</feature>
<keyword evidence="3" id="KW-0285">Flavoprotein</keyword>
<keyword evidence="10" id="KW-0408">Iron</keyword>
<evidence type="ECO:0000256" key="3">
    <source>
        <dbReference type="ARBA" id="ARBA00022630"/>
    </source>
</evidence>
<keyword evidence="12 13" id="KW-0472">Membrane</keyword>
<reference evidence="15 16" key="1">
    <citation type="submission" date="2019-06" db="EMBL/GenBank/DDBJ databases">
        <title>Sequencing the genomes of 1000 actinobacteria strains.</title>
        <authorList>
            <person name="Klenk H.-P."/>
        </authorList>
    </citation>
    <scope>NUCLEOTIDE SEQUENCE [LARGE SCALE GENOMIC DNA]</scope>
    <source>
        <strain evidence="15 16">DSM 18082</strain>
    </source>
</reference>
<dbReference type="RefSeq" id="WP_141787524.1">
    <property type="nucleotide sequence ID" value="NZ_BAAAKX010000013.1"/>
</dbReference>
<dbReference type="GO" id="GO:0016020">
    <property type="term" value="C:membrane"/>
    <property type="evidence" value="ECO:0007669"/>
    <property type="project" value="UniProtKB-SubCell"/>
</dbReference>
<feature type="transmembrane region" description="Helical" evidence="13">
    <location>
        <begin position="157"/>
        <end position="179"/>
    </location>
</feature>
<comment type="caution">
    <text evidence="15">The sequence shown here is derived from an EMBL/GenBank/DDBJ whole genome shotgun (WGS) entry which is preliminary data.</text>
</comment>
<dbReference type="Pfam" id="PF01794">
    <property type="entry name" value="Ferric_reduct"/>
    <property type="match status" value="1"/>
</dbReference>
<dbReference type="InterPro" id="IPR050415">
    <property type="entry name" value="MRET"/>
</dbReference>
<dbReference type="GO" id="GO:0050660">
    <property type="term" value="F:flavin adenine dinucleotide binding"/>
    <property type="evidence" value="ECO:0007669"/>
    <property type="project" value="TreeGrafter"/>
</dbReference>
<comment type="subcellular location">
    <subcellularLocation>
        <location evidence="2">Membrane</location>
        <topology evidence="2">Multi-pass membrane protein</topology>
    </subcellularLocation>
</comment>
<dbReference type="InterPro" id="IPR017927">
    <property type="entry name" value="FAD-bd_FR_type"/>
</dbReference>
<evidence type="ECO:0000256" key="7">
    <source>
        <dbReference type="ARBA" id="ARBA00022827"/>
    </source>
</evidence>
<dbReference type="AlphaFoldDB" id="A0A542ZGL2"/>
<keyword evidence="5" id="KW-0001">2Fe-2S</keyword>
<evidence type="ECO:0000256" key="2">
    <source>
        <dbReference type="ARBA" id="ARBA00004141"/>
    </source>
</evidence>
<dbReference type="PROSITE" id="PS51384">
    <property type="entry name" value="FAD_FR"/>
    <property type="match status" value="1"/>
</dbReference>
<accession>A0A542ZGL2</accession>
<dbReference type="Gene3D" id="2.40.30.10">
    <property type="entry name" value="Translation factors"/>
    <property type="match status" value="1"/>
</dbReference>